<sequence>MPVHILDGFSNLRIFEVVLVLRLKTFFIGGGAQGCDTCSAGQQETTLEQCENPSMSTTMRRPGNARQF</sequence>
<evidence type="ECO:0000313" key="2">
    <source>
        <dbReference type="EMBL" id="KAK3760191.1"/>
    </source>
</evidence>
<comment type="caution">
    <text evidence="2">The sequence shown here is derived from an EMBL/GenBank/DDBJ whole genome shotgun (WGS) entry which is preliminary data.</text>
</comment>
<proteinExistence type="predicted"/>
<feature type="region of interest" description="Disordered" evidence="1">
    <location>
        <begin position="49"/>
        <end position="68"/>
    </location>
</feature>
<evidence type="ECO:0000313" key="3">
    <source>
        <dbReference type="Proteomes" id="UP001283361"/>
    </source>
</evidence>
<dbReference type="AlphaFoldDB" id="A0AAE0Z0V5"/>
<gene>
    <name evidence="2" type="ORF">RRG08_010232</name>
</gene>
<organism evidence="2 3">
    <name type="scientific">Elysia crispata</name>
    <name type="common">lettuce slug</name>
    <dbReference type="NCBI Taxonomy" id="231223"/>
    <lineage>
        <taxon>Eukaryota</taxon>
        <taxon>Metazoa</taxon>
        <taxon>Spiralia</taxon>
        <taxon>Lophotrochozoa</taxon>
        <taxon>Mollusca</taxon>
        <taxon>Gastropoda</taxon>
        <taxon>Heterobranchia</taxon>
        <taxon>Euthyneura</taxon>
        <taxon>Panpulmonata</taxon>
        <taxon>Sacoglossa</taxon>
        <taxon>Placobranchoidea</taxon>
        <taxon>Plakobranchidae</taxon>
        <taxon>Elysia</taxon>
    </lineage>
</organism>
<name>A0AAE0Z0V5_9GAST</name>
<feature type="compositionally biased region" description="Polar residues" evidence="1">
    <location>
        <begin position="49"/>
        <end position="59"/>
    </location>
</feature>
<accession>A0AAE0Z0V5</accession>
<evidence type="ECO:0000256" key="1">
    <source>
        <dbReference type="SAM" id="MobiDB-lite"/>
    </source>
</evidence>
<dbReference type="EMBL" id="JAWDGP010005041">
    <property type="protein sequence ID" value="KAK3760191.1"/>
    <property type="molecule type" value="Genomic_DNA"/>
</dbReference>
<reference evidence="2" key="1">
    <citation type="journal article" date="2023" name="G3 (Bethesda)">
        <title>A reference genome for the long-term kleptoplast-retaining sea slug Elysia crispata morphotype clarki.</title>
        <authorList>
            <person name="Eastman K.E."/>
            <person name="Pendleton A.L."/>
            <person name="Shaikh M.A."/>
            <person name="Suttiyut T."/>
            <person name="Ogas R."/>
            <person name="Tomko P."/>
            <person name="Gavelis G."/>
            <person name="Widhalm J.R."/>
            <person name="Wisecaver J.H."/>
        </authorList>
    </citation>
    <scope>NUCLEOTIDE SEQUENCE</scope>
    <source>
        <strain evidence="2">ECLA1</strain>
    </source>
</reference>
<dbReference type="Proteomes" id="UP001283361">
    <property type="component" value="Unassembled WGS sequence"/>
</dbReference>
<keyword evidence="3" id="KW-1185">Reference proteome</keyword>
<protein>
    <submittedName>
        <fullName evidence="2">Uncharacterized protein</fullName>
    </submittedName>
</protein>